<comment type="caution">
    <text evidence="8">The sequence shown here is derived from an EMBL/GenBank/DDBJ whole genome shotgun (WGS) entry which is preliminary data.</text>
</comment>
<gene>
    <name evidence="8" type="ORF">PHISCL_03227</name>
</gene>
<comment type="similarity">
    <text evidence="2 6">Belongs to the zinc-containing alcohol dehydrogenase family.</text>
</comment>
<dbReference type="GO" id="GO:0000721">
    <property type="term" value="F:(R,R)-butanediol dehydrogenase activity"/>
    <property type="evidence" value="ECO:0007669"/>
    <property type="project" value="TreeGrafter"/>
</dbReference>
<dbReference type="InterPro" id="IPR020843">
    <property type="entry name" value="ER"/>
</dbReference>
<reference evidence="9" key="1">
    <citation type="submission" date="2017-02" db="EMBL/GenBank/DDBJ databases">
        <authorList>
            <person name="Tafer H."/>
            <person name="Lopandic K."/>
        </authorList>
    </citation>
    <scope>NUCLEOTIDE SEQUENCE [LARGE SCALE GENOMIC DNA]</scope>
    <source>
        <strain evidence="9">CBS 366.77</strain>
    </source>
</reference>
<keyword evidence="3 6" id="KW-0479">Metal-binding</keyword>
<dbReference type="AlphaFoldDB" id="A0A3A2ZQ62"/>
<dbReference type="Gene3D" id="3.40.50.720">
    <property type="entry name" value="NAD(P)-binding Rossmann-like Domain"/>
    <property type="match status" value="1"/>
</dbReference>
<dbReference type="Pfam" id="PF00107">
    <property type="entry name" value="ADH_zinc_N"/>
    <property type="match status" value="1"/>
</dbReference>
<evidence type="ECO:0000256" key="3">
    <source>
        <dbReference type="ARBA" id="ARBA00022723"/>
    </source>
</evidence>
<dbReference type="Gene3D" id="3.90.180.10">
    <property type="entry name" value="Medium-chain alcohol dehydrogenases, catalytic domain"/>
    <property type="match status" value="1"/>
</dbReference>
<dbReference type="InterPro" id="IPR036291">
    <property type="entry name" value="NAD(P)-bd_dom_sf"/>
</dbReference>
<name>A0A3A2ZQ62_9EURO</name>
<protein>
    <submittedName>
        <fullName evidence="8">Dehydrogenase</fullName>
    </submittedName>
</protein>
<evidence type="ECO:0000259" key="7">
    <source>
        <dbReference type="SMART" id="SM00829"/>
    </source>
</evidence>
<dbReference type="InterPro" id="IPR002328">
    <property type="entry name" value="ADH_Zn_CS"/>
</dbReference>
<evidence type="ECO:0000256" key="4">
    <source>
        <dbReference type="ARBA" id="ARBA00022833"/>
    </source>
</evidence>
<evidence type="ECO:0000313" key="8">
    <source>
        <dbReference type="EMBL" id="RJE24423.1"/>
    </source>
</evidence>
<dbReference type="PANTHER" id="PTHR43161">
    <property type="entry name" value="SORBITOL DEHYDROGENASE"/>
    <property type="match status" value="1"/>
</dbReference>
<evidence type="ECO:0000313" key="9">
    <source>
        <dbReference type="Proteomes" id="UP000266188"/>
    </source>
</evidence>
<dbReference type="InterPro" id="IPR013149">
    <property type="entry name" value="ADH-like_C"/>
</dbReference>
<dbReference type="PANTHER" id="PTHR43161:SF23">
    <property type="entry name" value="(R,R)-BUTANEDIOL DEHYDROGENASE-RELATED"/>
    <property type="match status" value="1"/>
</dbReference>
<dbReference type="SUPFAM" id="SSF51735">
    <property type="entry name" value="NAD(P)-binding Rossmann-fold domains"/>
    <property type="match status" value="1"/>
</dbReference>
<feature type="domain" description="Enoyl reductase (ER)" evidence="7">
    <location>
        <begin position="8"/>
        <end position="292"/>
    </location>
</feature>
<organism evidence="8 9">
    <name type="scientific">Aspergillus sclerotialis</name>
    <dbReference type="NCBI Taxonomy" id="2070753"/>
    <lineage>
        <taxon>Eukaryota</taxon>
        <taxon>Fungi</taxon>
        <taxon>Dikarya</taxon>
        <taxon>Ascomycota</taxon>
        <taxon>Pezizomycotina</taxon>
        <taxon>Eurotiomycetes</taxon>
        <taxon>Eurotiomycetidae</taxon>
        <taxon>Eurotiales</taxon>
        <taxon>Aspergillaceae</taxon>
        <taxon>Aspergillus</taxon>
        <taxon>Aspergillus subgen. Polypaecilum</taxon>
    </lineage>
</organism>
<evidence type="ECO:0000256" key="5">
    <source>
        <dbReference type="ARBA" id="ARBA00023002"/>
    </source>
</evidence>
<dbReference type="CDD" id="cd08233">
    <property type="entry name" value="butanediol_DH_like"/>
    <property type="match status" value="1"/>
</dbReference>
<dbReference type="Proteomes" id="UP000266188">
    <property type="component" value="Unassembled WGS sequence"/>
</dbReference>
<dbReference type="InterPro" id="IPR013154">
    <property type="entry name" value="ADH-like_N"/>
</dbReference>
<keyword evidence="5" id="KW-0560">Oxidoreductase</keyword>
<dbReference type="EMBL" id="MVGC01000081">
    <property type="protein sequence ID" value="RJE24423.1"/>
    <property type="molecule type" value="Genomic_DNA"/>
</dbReference>
<proteinExistence type="inferred from homology"/>
<evidence type="ECO:0000256" key="1">
    <source>
        <dbReference type="ARBA" id="ARBA00001947"/>
    </source>
</evidence>
<keyword evidence="4 6" id="KW-0862">Zinc</keyword>
<evidence type="ECO:0000256" key="2">
    <source>
        <dbReference type="ARBA" id="ARBA00008072"/>
    </source>
</evidence>
<sequence length="292" mass="30753">MRAVRYHGRGDIRVDQIDEPMCGDGEVKIRPAFVGICGSDIGEYVGGPRTVPTQPHAVTGATLPVTLGHEFSGTVEAVGTGVSRVKVGDRVAIKPNLYDGSCASCLVGRVNSCQNLGFIGYSSNAGGLSDYVVVKEKHAIQLPDSIPLDIAALIEPLAVAWHAVKRSPIQNANNETVLIVGGGPIGLAVIQVLKRLGLKTIVVTEVSQQRQAFAKALGATQVLNPKTDDVVAKVRSMTNDAGANIAFECSGIQAGLDSAVAGIRARGTVTIVSLWEEKPLIDAFDLCRMRSM</sequence>
<dbReference type="InterPro" id="IPR011032">
    <property type="entry name" value="GroES-like_sf"/>
</dbReference>
<dbReference type="PROSITE" id="PS00059">
    <property type="entry name" value="ADH_ZINC"/>
    <property type="match status" value="1"/>
</dbReference>
<dbReference type="SMART" id="SM00829">
    <property type="entry name" value="PKS_ER"/>
    <property type="match status" value="1"/>
</dbReference>
<dbReference type="OrthoDB" id="3941538at2759"/>
<keyword evidence="9" id="KW-1185">Reference proteome</keyword>
<evidence type="ECO:0000256" key="6">
    <source>
        <dbReference type="RuleBase" id="RU361277"/>
    </source>
</evidence>
<dbReference type="GO" id="GO:0008270">
    <property type="term" value="F:zinc ion binding"/>
    <property type="evidence" value="ECO:0007669"/>
    <property type="project" value="InterPro"/>
</dbReference>
<comment type="cofactor">
    <cofactor evidence="1 6">
        <name>Zn(2+)</name>
        <dbReference type="ChEBI" id="CHEBI:29105"/>
    </cofactor>
</comment>
<dbReference type="GO" id="GO:0005737">
    <property type="term" value="C:cytoplasm"/>
    <property type="evidence" value="ECO:0007669"/>
    <property type="project" value="TreeGrafter"/>
</dbReference>
<dbReference type="STRING" id="2070753.A0A3A2ZQ62"/>
<dbReference type="Pfam" id="PF08240">
    <property type="entry name" value="ADH_N"/>
    <property type="match status" value="1"/>
</dbReference>
<dbReference type="SUPFAM" id="SSF50129">
    <property type="entry name" value="GroES-like"/>
    <property type="match status" value="1"/>
</dbReference>
<accession>A0A3A2ZQ62</accession>
<dbReference type="GO" id="GO:0034079">
    <property type="term" value="P:butanediol biosynthetic process"/>
    <property type="evidence" value="ECO:0007669"/>
    <property type="project" value="TreeGrafter"/>
</dbReference>